<reference evidence="3 4" key="1">
    <citation type="submission" date="2022-12" db="EMBL/GenBank/DDBJ databases">
        <title>Chromosome-scale assembly of the Ensete ventricosum genome.</title>
        <authorList>
            <person name="Dussert Y."/>
            <person name="Stocks J."/>
            <person name="Wendawek A."/>
            <person name="Woldeyes F."/>
            <person name="Nichols R.A."/>
            <person name="Borrell J.S."/>
        </authorList>
    </citation>
    <scope>NUCLEOTIDE SEQUENCE [LARGE SCALE GENOMIC DNA]</scope>
    <source>
        <strain evidence="4">cv. Maze</strain>
        <tissue evidence="3">Seeds</tissue>
    </source>
</reference>
<dbReference type="InterPro" id="IPR036533">
    <property type="entry name" value="BAG_dom_sf"/>
</dbReference>
<keyword evidence="4" id="KW-1185">Reference proteome</keyword>
<dbReference type="InterPro" id="IPR003103">
    <property type="entry name" value="BAG_domain"/>
</dbReference>
<dbReference type="AlphaFoldDB" id="A0AAV8P9S5"/>
<accession>A0AAV8P9S5</accession>
<keyword evidence="1" id="KW-0143">Chaperone</keyword>
<gene>
    <name evidence="3" type="ORF">OPV22_020328</name>
</gene>
<organism evidence="3 4">
    <name type="scientific">Ensete ventricosum</name>
    <name type="common">Abyssinian banana</name>
    <name type="synonym">Musa ensete</name>
    <dbReference type="NCBI Taxonomy" id="4639"/>
    <lineage>
        <taxon>Eukaryota</taxon>
        <taxon>Viridiplantae</taxon>
        <taxon>Streptophyta</taxon>
        <taxon>Embryophyta</taxon>
        <taxon>Tracheophyta</taxon>
        <taxon>Spermatophyta</taxon>
        <taxon>Magnoliopsida</taxon>
        <taxon>Liliopsida</taxon>
        <taxon>Zingiberales</taxon>
        <taxon>Musaceae</taxon>
        <taxon>Ensete</taxon>
    </lineage>
</organism>
<dbReference type="GO" id="GO:0006457">
    <property type="term" value="P:protein folding"/>
    <property type="evidence" value="ECO:0007669"/>
    <property type="project" value="TreeGrafter"/>
</dbReference>
<dbReference type="PROSITE" id="PS51035">
    <property type="entry name" value="BAG"/>
    <property type="match status" value="1"/>
</dbReference>
<dbReference type="PANTHER" id="PTHR33322:SF16">
    <property type="entry name" value="BAG FAMILY MOLECULAR CHAPERONE REGULATOR 6"/>
    <property type="match status" value="1"/>
</dbReference>
<evidence type="ECO:0000256" key="1">
    <source>
        <dbReference type="ARBA" id="ARBA00023186"/>
    </source>
</evidence>
<dbReference type="GO" id="GO:0009506">
    <property type="term" value="C:plasmodesma"/>
    <property type="evidence" value="ECO:0007669"/>
    <property type="project" value="TreeGrafter"/>
</dbReference>
<dbReference type="Proteomes" id="UP001222027">
    <property type="component" value="Unassembled WGS sequence"/>
</dbReference>
<dbReference type="PANTHER" id="PTHR33322">
    <property type="entry name" value="BAG DOMAIN CONTAINING PROTEIN, EXPRESSED"/>
    <property type="match status" value="1"/>
</dbReference>
<name>A0AAV8P9S5_ENSVE</name>
<feature type="domain" description="BAG" evidence="2">
    <location>
        <begin position="12"/>
        <end position="60"/>
    </location>
</feature>
<dbReference type="InterPro" id="IPR040400">
    <property type="entry name" value="BAG5/6/7/8"/>
</dbReference>
<evidence type="ECO:0000259" key="2">
    <source>
        <dbReference type="PROSITE" id="PS51035"/>
    </source>
</evidence>
<dbReference type="GO" id="GO:0051087">
    <property type="term" value="F:protein-folding chaperone binding"/>
    <property type="evidence" value="ECO:0007669"/>
    <property type="project" value="InterPro"/>
</dbReference>
<dbReference type="EMBL" id="JAQQAF010000006">
    <property type="protein sequence ID" value="KAJ8476601.1"/>
    <property type="molecule type" value="Genomic_DNA"/>
</dbReference>
<dbReference type="Gene3D" id="1.20.58.120">
    <property type="entry name" value="BAG domain"/>
    <property type="match status" value="1"/>
</dbReference>
<comment type="caution">
    <text evidence="3">The sequence shown here is derived from an EMBL/GenBank/DDBJ whole genome shotgun (WGS) entry which is preliminary data.</text>
</comment>
<dbReference type="SUPFAM" id="SSF63491">
    <property type="entry name" value="BAG domain"/>
    <property type="match status" value="1"/>
</dbReference>
<protein>
    <recommendedName>
        <fullName evidence="2">BAG domain-containing protein</fullName>
    </recommendedName>
</protein>
<proteinExistence type="predicted"/>
<evidence type="ECO:0000313" key="4">
    <source>
        <dbReference type="Proteomes" id="UP001222027"/>
    </source>
</evidence>
<sequence length="125" mass="13568">MFETSSTDQDLKHKVAIIETIMNLLLQLDTIQGLHQSVRDLRKSAARELTILQEKLDSLGSPVVMGHKKMKLKHPSHTVSDCEATSATDPSVTASLVPEHMSSQSVEAACSLEITSADGKEATIQ</sequence>
<evidence type="ECO:0000313" key="3">
    <source>
        <dbReference type="EMBL" id="KAJ8476601.1"/>
    </source>
</evidence>
<dbReference type="Pfam" id="PF02179">
    <property type="entry name" value="BAG"/>
    <property type="match status" value="1"/>
</dbReference>